<keyword evidence="2" id="KW-1185">Reference proteome</keyword>
<reference evidence="1" key="1">
    <citation type="submission" date="2021-05" db="EMBL/GenBank/DDBJ databases">
        <title>The genome of the haptophyte Pavlova lutheri (Diacronema luteri, Pavlovales) - a model for lipid biosynthesis in eukaryotic algae.</title>
        <authorList>
            <person name="Hulatt C.J."/>
            <person name="Posewitz M.C."/>
        </authorList>
    </citation>
    <scope>NUCLEOTIDE SEQUENCE</scope>
    <source>
        <strain evidence="1">NIVA-4/92</strain>
    </source>
</reference>
<dbReference type="AlphaFoldDB" id="A0A8J5XUS1"/>
<gene>
    <name evidence="1" type="ORF">KFE25_013398</name>
</gene>
<sequence>MRARPTRRVSVHRRGDNSAEANAQRICAVLEDLSASYCILWTPSASNGGRLRAGSHCALDGGMMEHSLREQYRPGVGAVGRVWAARNTELVRNANAATVAQFDRVHLASYHGVRSIALSFEAGSVVEVGTTLRTPWDKAPDVRALRLLLAGKDVAMKSMPKPFAPPKYSQESLANVVRASGGEYGIFWQHLPTLNELKAIVWYAHDNECMRRSSTFAFAPGAGHVGRAWLSQEPGLLADVHAPEGGAFERRLLAVHYGIRSIAFVPTCGSVFEIGTQHVWERIPELHTDQLFDSLDAAMPAFVVSPESEHEYEPSTDGTASP</sequence>
<evidence type="ECO:0000313" key="1">
    <source>
        <dbReference type="EMBL" id="KAG8468315.1"/>
    </source>
</evidence>
<evidence type="ECO:0000313" key="2">
    <source>
        <dbReference type="Proteomes" id="UP000751190"/>
    </source>
</evidence>
<dbReference type="Gene3D" id="3.30.450.40">
    <property type="match status" value="1"/>
</dbReference>
<dbReference type="EMBL" id="JAGTXO010000004">
    <property type="protein sequence ID" value="KAG8468315.1"/>
    <property type="molecule type" value="Genomic_DNA"/>
</dbReference>
<accession>A0A8J5XUS1</accession>
<dbReference type="OrthoDB" id="1926382at2759"/>
<proteinExistence type="predicted"/>
<dbReference type="InterPro" id="IPR029016">
    <property type="entry name" value="GAF-like_dom_sf"/>
</dbReference>
<name>A0A8J5XUS1_DIALT</name>
<comment type="caution">
    <text evidence="1">The sequence shown here is derived from an EMBL/GenBank/DDBJ whole genome shotgun (WGS) entry which is preliminary data.</text>
</comment>
<protein>
    <submittedName>
        <fullName evidence="1">Uncharacterized protein</fullName>
    </submittedName>
</protein>
<organism evidence="1 2">
    <name type="scientific">Diacronema lutheri</name>
    <name type="common">Unicellular marine alga</name>
    <name type="synonym">Monochrysis lutheri</name>
    <dbReference type="NCBI Taxonomy" id="2081491"/>
    <lineage>
        <taxon>Eukaryota</taxon>
        <taxon>Haptista</taxon>
        <taxon>Haptophyta</taxon>
        <taxon>Pavlovophyceae</taxon>
        <taxon>Pavlovales</taxon>
        <taxon>Pavlovaceae</taxon>
        <taxon>Diacronema</taxon>
    </lineage>
</organism>
<dbReference type="Proteomes" id="UP000751190">
    <property type="component" value="Unassembled WGS sequence"/>
</dbReference>